<protein>
    <submittedName>
        <fullName evidence="10">Uncharacterized protein</fullName>
    </submittedName>
</protein>
<dbReference type="RefSeq" id="XP_006675921.1">
    <property type="nucleotide sequence ID" value="XM_006675858.1"/>
</dbReference>
<evidence type="ECO:0000313" key="10">
    <source>
        <dbReference type="EMBL" id="EGF82950.1"/>
    </source>
</evidence>
<dbReference type="GeneID" id="18242157"/>
<dbReference type="EMBL" id="GL882879">
    <property type="protein sequence ID" value="EGF82950.1"/>
    <property type="molecule type" value="Genomic_DNA"/>
</dbReference>
<keyword evidence="2" id="KW-0813">Transport</keyword>
<evidence type="ECO:0000256" key="6">
    <source>
        <dbReference type="ARBA" id="ARBA00023065"/>
    </source>
</evidence>
<dbReference type="InterPro" id="IPR044669">
    <property type="entry name" value="YneE/VCCN1/2-like"/>
</dbReference>
<keyword evidence="3" id="KW-1003">Cell membrane</keyword>
<feature type="region of interest" description="Disordered" evidence="8">
    <location>
        <begin position="23"/>
        <end position="49"/>
    </location>
</feature>
<gene>
    <name evidence="10" type="ORF">BATDEDRAFT_85673</name>
</gene>
<evidence type="ECO:0000256" key="4">
    <source>
        <dbReference type="ARBA" id="ARBA00022692"/>
    </source>
</evidence>
<dbReference type="AlphaFoldDB" id="F4NRM9"/>
<dbReference type="HOGENOM" id="CLU_029790_4_1_1"/>
<dbReference type="InParanoid" id="F4NRM9"/>
<dbReference type="PANTHER" id="PTHR33281">
    <property type="entry name" value="UPF0187 PROTEIN YNEE"/>
    <property type="match status" value="1"/>
</dbReference>
<evidence type="ECO:0000256" key="1">
    <source>
        <dbReference type="ARBA" id="ARBA00004651"/>
    </source>
</evidence>
<comment type="subcellular location">
    <subcellularLocation>
        <location evidence="1">Cell membrane</location>
        <topology evidence="1">Multi-pass membrane protein</topology>
    </subcellularLocation>
</comment>
<dbReference type="STRING" id="684364.F4NRM9"/>
<keyword evidence="7 9" id="KW-0472">Membrane</keyword>
<keyword evidence="6" id="KW-0406">Ion transport</keyword>
<accession>F4NRM9</accession>
<dbReference type="GO" id="GO:0005247">
    <property type="term" value="F:voltage-gated chloride channel activity"/>
    <property type="evidence" value="ECO:0000318"/>
    <property type="project" value="GO_Central"/>
</dbReference>
<feature type="compositionally biased region" description="Polar residues" evidence="8">
    <location>
        <begin position="25"/>
        <end position="46"/>
    </location>
</feature>
<name>F4NRM9_BATDJ</name>
<keyword evidence="11" id="KW-1185">Reference proteome</keyword>
<dbReference type="Pfam" id="PF25539">
    <property type="entry name" value="Bestrophin_2"/>
    <property type="match status" value="1"/>
</dbReference>
<dbReference type="OMA" id="WTGRNCL"/>
<feature type="transmembrane region" description="Helical" evidence="9">
    <location>
        <begin position="114"/>
        <end position="134"/>
    </location>
</feature>
<evidence type="ECO:0000256" key="2">
    <source>
        <dbReference type="ARBA" id="ARBA00022448"/>
    </source>
</evidence>
<keyword evidence="5 9" id="KW-1133">Transmembrane helix</keyword>
<evidence type="ECO:0000256" key="9">
    <source>
        <dbReference type="SAM" id="Phobius"/>
    </source>
</evidence>
<proteinExistence type="predicted"/>
<evidence type="ECO:0000313" key="11">
    <source>
        <dbReference type="Proteomes" id="UP000007241"/>
    </source>
</evidence>
<reference evidence="10 11" key="1">
    <citation type="submission" date="2009-12" db="EMBL/GenBank/DDBJ databases">
        <title>The draft genome of Batrachochytrium dendrobatidis.</title>
        <authorList>
            <consortium name="US DOE Joint Genome Institute (JGI-PGF)"/>
            <person name="Kuo A."/>
            <person name="Salamov A."/>
            <person name="Schmutz J."/>
            <person name="Lucas S."/>
            <person name="Pitluck S."/>
            <person name="Rosenblum E."/>
            <person name="Stajich J."/>
            <person name="Eisen M."/>
            <person name="Grigoriev I.V."/>
        </authorList>
    </citation>
    <scope>NUCLEOTIDE SEQUENCE [LARGE SCALE GENOMIC DNA]</scope>
    <source>
        <strain evidence="11">JAM81 / FGSC 10211</strain>
    </source>
</reference>
<evidence type="ECO:0000256" key="3">
    <source>
        <dbReference type="ARBA" id="ARBA00022475"/>
    </source>
</evidence>
<evidence type="ECO:0000256" key="8">
    <source>
        <dbReference type="SAM" id="MobiDB-lite"/>
    </source>
</evidence>
<evidence type="ECO:0000256" key="5">
    <source>
        <dbReference type="ARBA" id="ARBA00022989"/>
    </source>
</evidence>
<feature type="transmembrane region" description="Helical" evidence="9">
    <location>
        <begin position="88"/>
        <end position="108"/>
    </location>
</feature>
<organism evidence="10 11">
    <name type="scientific">Batrachochytrium dendrobatidis (strain JAM81 / FGSC 10211)</name>
    <name type="common">Frog chytrid fungus</name>
    <dbReference type="NCBI Taxonomy" id="684364"/>
    <lineage>
        <taxon>Eukaryota</taxon>
        <taxon>Fungi</taxon>
        <taxon>Fungi incertae sedis</taxon>
        <taxon>Chytridiomycota</taxon>
        <taxon>Chytridiomycota incertae sedis</taxon>
        <taxon>Chytridiomycetes</taxon>
        <taxon>Rhizophydiales</taxon>
        <taxon>Rhizophydiales incertae sedis</taxon>
        <taxon>Batrachochytrium</taxon>
    </lineage>
</organism>
<dbReference type="PANTHER" id="PTHR33281:SF19">
    <property type="entry name" value="VOLTAGE-DEPENDENT ANION CHANNEL-FORMING PROTEIN YNEE"/>
    <property type="match status" value="1"/>
</dbReference>
<dbReference type="OrthoDB" id="1368at2759"/>
<dbReference type="Proteomes" id="UP000007241">
    <property type="component" value="Unassembled WGS sequence"/>
</dbReference>
<evidence type="ECO:0000256" key="7">
    <source>
        <dbReference type="ARBA" id="ARBA00023136"/>
    </source>
</evidence>
<dbReference type="GO" id="GO:0005886">
    <property type="term" value="C:plasma membrane"/>
    <property type="evidence" value="ECO:0007669"/>
    <property type="project" value="UniProtKB-SubCell"/>
</dbReference>
<keyword evidence="4 9" id="KW-0812">Transmembrane</keyword>
<sequence length="404" mass="44869">MNLFKRAPSAQLGENLPHLDVHASPANSPLSMEQQPLLNPSLQPHSPHSPAAASIMLQTAENILPRPSAFTFPHTEVLSMRGSVIPSISPLCIALTLWAALCSYVYIVMGIREISIPNQLIGILSVVMGLLLVFRTNTAYDRQVDGFSFSLAQWFWEGRRMWGNMITHLRNLSRLITISVHGPDTPCTRLKKHAATNLLLAFAVATKHHLRDEHGVYYEDLHHLLVHIPEYAPGAAHPTVVNLPLEISRQISLFVQFSKTSDWTDVPTANAMQAAIAGLLDCLGNLERIGNSPIPMAYLIHLKQTLFLYLLSLPFQLVSTMGWSTVVAVAAASFTLLGIEAIGGEIENPFGYDNNDLKLDKFCVEIKRELREMIIRAPAAHNQDIPNWTRPVDLEDRRSFVASD</sequence>